<evidence type="ECO:0000313" key="1">
    <source>
        <dbReference type="EMBL" id="KAL0056975.1"/>
    </source>
</evidence>
<feature type="non-terminal residue" evidence="1">
    <location>
        <position position="886"/>
    </location>
</feature>
<sequence length="886" mass="98748">MPMFLTQLLFSGSARIRFSEAQKEAVLAWAKALGAHNVPALSTLKKVQASIEDVVGDPTEKVVSSSGTVFYINNIAQAIAKMAQLSQDFSNPITRFAMAEYRQDGRDGMSELRNGKKWLLNLQRDLLTVTARVDDKNYFVGELLRRRQGSVFIPDRFFMREEPDVDRCRLLVDVLYAVGNDVQCTPNGFVVGRKMFIPTADFKETFEDLSRTGSLDCGFSDCSKSYESRMPHPRREAANGRMVYGVPLIIFLDDVSGNISKQWNKHHAIYMSNALLPRQMIEKEFCTRFVMSSPHATPMELVKALKDSIGKAAKNGVEAYDCKHNKECLLVPHAHFWGSDNPMQAEECSHGGLQCNFFCRTCEVGGTQEEKQSDKGFLCLFEAGTPQTPEKTANHIQEQARLSALHGATDKLRVHKSATGVSDSMCGGALQAIVELGKAMYARKHPGSANLKKEEVQAILEEEVKHVIELHGINPLIGMPGIDIHQDTPTEILHTILLGVVKYFWGQTVHILEKNKEFSTFQVCLASVDISGLNIPKLSADYICAYKGSLIGKHFKSLAQLMPFLIYNLVPSKVLDAWTIIGELVVLVWHTEIEDLEDYLCKLSTTIQAFLNITAECSPSILVSKPKFHFLVHLPAYIRRFGPALIFSTERYELFNHVFRLSCIYSNRQAPSRDSCRAFASQDTTKHIVTGGSWINPTTGKWVHAGEKILAYMHEKTHFRKLLAIPGDTNEAPPGVATLPSASERHDHGILSWATTNASKASNFSNPMLRSLSNKQFLSAISLIATNGDRIRCNSFAAIDYQGKSYIGRVSEILVDATEPWKAVAITLECFDFVPEPHNILHMPVISPSDEFCVVESTDILSALNVQHDCVSGECVDYKDILICQE</sequence>
<dbReference type="PANTHER" id="PTHR31912">
    <property type="entry name" value="IP13529P"/>
    <property type="match status" value="1"/>
</dbReference>
<accession>A0ABR2Z6T7</accession>
<name>A0ABR2Z6T7_9AGAR</name>
<reference evidence="1 2" key="1">
    <citation type="submission" date="2024-05" db="EMBL/GenBank/DDBJ databases">
        <title>A draft genome resource for the thread blight pathogen Marasmius tenuissimus strain MS-2.</title>
        <authorList>
            <person name="Yulfo-Soto G.E."/>
            <person name="Baruah I.K."/>
            <person name="Amoako-Attah I."/>
            <person name="Bukari Y."/>
            <person name="Meinhardt L.W."/>
            <person name="Bailey B.A."/>
            <person name="Cohen S.P."/>
        </authorList>
    </citation>
    <scope>NUCLEOTIDE SEQUENCE [LARGE SCALE GENOMIC DNA]</scope>
    <source>
        <strain evidence="1 2">MS-2</strain>
    </source>
</reference>
<dbReference type="Proteomes" id="UP001437256">
    <property type="component" value="Unassembled WGS sequence"/>
</dbReference>
<dbReference type="EMBL" id="JBBXMP010000774">
    <property type="protein sequence ID" value="KAL0056975.1"/>
    <property type="molecule type" value="Genomic_DNA"/>
</dbReference>
<protein>
    <submittedName>
        <fullName evidence="1">Uncharacterized protein</fullName>
    </submittedName>
</protein>
<evidence type="ECO:0000313" key="2">
    <source>
        <dbReference type="Proteomes" id="UP001437256"/>
    </source>
</evidence>
<proteinExistence type="predicted"/>
<gene>
    <name evidence="1" type="ORF">AAF712_016408</name>
</gene>
<comment type="caution">
    <text evidence="1">The sequence shown here is derived from an EMBL/GenBank/DDBJ whole genome shotgun (WGS) entry which is preliminary data.</text>
</comment>
<dbReference type="PANTHER" id="PTHR31912:SF34">
    <property type="entry name" value="NOTOCHORD-RELATED PROTEIN"/>
    <property type="match status" value="1"/>
</dbReference>
<keyword evidence="2" id="KW-1185">Reference proteome</keyword>
<organism evidence="1 2">
    <name type="scientific">Marasmius tenuissimus</name>
    <dbReference type="NCBI Taxonomy" id="585030"/>
    <lineage>
        <taxon>Eukaryota</taxon>
        <taxon>Fungi</taxon>
        <taxon>Dikarya</taxon>
        <taxon>Basidiomycota</taxon>
        <taxon>Agaricomycotina</taxon>
        <taxon>Agaricomycetes</taxon>
        <taxon>Agaricomycetidae</taxon>
        <taxon>Agaricales</taxon>
        <taxon>Marasmiineae</taxon>
        <taxon>Marasmiaceae</taxon>
        <taxon>Marasmius</taxon>
    </lineage>
</organism>